<keyword evidence="5 10" id="KW-0378">Hydrolase</keyword>
<dbReference type="GO" id="GO:0000166">
    <property type="term" value="F:nucleotide binding"/>
    <property type="evidence" value="ECO:0007669"/>
    <property type="project" value="UniProtKB-KW"/>
</dbReference>
<keyword evidence="13" id="KW-1185">Reference proteome</keyword>
<feature type="active site" description="Proton acceptor" evidence="10">
    <location>
        <position position="73"/>
    </location>
</feature>
<dbReference type="NCBIfam" id="TIGR00042">
    <property type="entry name" value="RdgB/HAM1 family non-canonical purine NTP pyrophosphatase"/>
    <property type="match status" value="1"/>
</dbReference>
<feature type="binding site" evidence="10">
    <location>
        <begin position="7"/>
        <end position="12"/>
    </location>
    <ligand>
        <name>substrate</name>
    </ligand>
</feature>
<organism evidence="12 13">
    <name type="scientific">Pelagicoccus mobilis</name>
    <dbReference type="NCBI Taxonomy" id="415221"/>
    <lineage>
        <taxon>Bacteria</taxon>
        <taxon>Pseudomonadati</taxon>
        <taxon>Verrucomicrobiota</taxon>
        <taxon>Opitutia</taxon>
        <taxon>Puniceicoccales</taxon>
        <taxon>Pelagicoccaceae</taxon>
        <taxon>Pelagicoccus</taxon>
    </lineage>
</organism>
<gene>
    <name evidence="12" type="primary">rdgB</name>
    <name evidence="12" type="ORF">JIN87_18455</name>
</gene>
<keyword evidence="3 10" id="KW-0479">Metal-binding</keyword>
<dbReference type="PANTHER" id="PTHR11067:SF9">
    <property type="entry name" value="INOSINE TRIPHOSPHATE PYROPHOSPHATASE"/>
    <property type="match status" value="1"/>
</dbReference>
<protein>
    <recommendedName>
        <fullName evidence="10">dITP/XTP pyrophosphatase</fullName>
        <ecNumber evidence="10">3.6.1.66</ecNumber>
    </recommendedName>
    <alternativeName>
        <fullName evidence="10">Non-canonical purine NTP pyrophosphatase</fullName>
    </alternativeName>
    <alternativeName>
        <fullName evidence="10">Non-standard purine NTP pyrophosphatase</fullName>
    </alternativeName>
    <alternativeName>
        <fullName evidence="10">Nucleoside-triphosphate diphosphatase</fullName>
    </alternativeName>
    <alternativeName>
        <fullName evidence="10">Nucleoside-triphosphate pyrophosphatase</fullName>
        <shortName evidence="10">NTPase</shortName>
    </alternativeName>
</protein>
<dbReference type="EC" id="3.6.1.66" evidence="10"/>
<comment type="function">
    <text evidence="10">Pyrophosphatase that catalyzes the hydrolysis of nucleoside triphosphates to their monophosphate derivatives, with a high preference for the non-canonical purine nucleotides XTP (xanthosine triphosphate), dITP (deoxyinosine triphosphate) and ITP. Seems to function as a house-cleaning enzyme that removes non-canonical purine nucleotides from the nucleotide pool, thus preventing their incorporation into DNA/RNA and avoiding chromosomal lesions.</text>
</comment>
<dbReference type="Proteomes" id="UP000617628">
    <property type="component" value="Unassembled WGS sequence"/>
</dbReference>
<dbReference type="GO" id="GO:0009146">
    <property type="term" value="P:purine nucleoside triphosphate catabolic process"/>
    <property type="evidence" value="ECO:0007669"/>
    <property type="project" value="UniProtKB-UniRule"/>
</dbReference>
<dbReference type="PANTHER" id="PTHR11067">
    <property type="entry name" value="INOSINE TRIPHOSPHATE PYROPHOSPHATASE/HAM1 PROTEIN"/>
    <property type="match status" value="1"/>
</dbReference>
<dbReference type="EMBL" id="JAENIL010000036">
    <property type="protein sequence ID" value="MBK1878871.1"/>
    <property type="molecule type" value="Genomic_DNA"/>
</dbReference>
<feature type="binding site" evidence="10">
    <location>
        <position position="73"/>
    </location>
    <ligand>
        <name>Mg(2+)</name>
        <dbReference type="ChEBI" id="CHEBI:18420"/>
    </ligand>
</feature>
<accession>A0A934VMI0</accession>
<evidence type="ECO:0000256" key="9">
    <source>
        <dbReference type="ARBA" id="ARBA00052017"/>
    </source>
</evidence>
<feature type="binding site" evidence="10">
    <location>
        <position position="179"/>
    </location>
    <ligand>
        <name>substrate</name>
    </ligand>
</feature>
<evidence type="ECO:0000256" key="2">
    <source>
        <dbReference type="ARBA" id="ARBA00011738"/>
    </source>
</evidence>
<feature type="binding site" evidence="10">
    <location>
        <position position="74"/>
    </location>
    <ligand>
        <name>substrate</name>
    </ligand>
</feature>
<dbReference type="InterPro" id="IPR020922">
    <property type="entry name" value="dITP/XTP_pyrophosphatase"/>
</dbReference>
<sequence>MRLFLATGNLHKVEELQAMLAAAKLDIEVHTPAVVGGMPEVVEDQDSFSGNALKKARALSAILPDDGWALADDSGLCVDALGGAPGVYSARYAGESASDSDNIDKLLAALSEVVESDRGASFQCHLAIVSPHGEEQVFKGACHGRIIGERRGEGGFGYDPVFIPNGFELSFAELSSEEKAGLSHRGEAMGKLVSWLKR</sequence>
<evidence type="ECO:0000256" key="4">
    <source>
        <dbReference type="ARBA" id="ARBA00022741"/>
    </source>
</evidence>
<keyword evidence="6 10" id="KW-0460">Magnesium</keyword>
<evidence type="ECO:0000313" key="12">
    <source>
        <dbReference type="EMBL" id="MBK1878871.1"/>
    </source>
</evidence>
<dbReference type="InterPro" id="IPR029001">
    <property type="entry name" value="ITPase-like_fam"/>
</dbReference>
<dbReference type="GO" id="GO:0036222">
    <property type="term" value="F:XTP diphosphatase activity"/>
    <property type="evidence" value="ECO:0007669"/>
    <property type="project" value="UniProtKB-UniRule"/>
</dbReference>
<comment type="cofactor">
    <cofactor evidence="10">
        <name>Mg(2+)</name>
        <dbReference type="ChEBI" id="CHEBI:18420"/>
    </cofactor>
    <text evidence="10">Binds 1 Mg(2+) ion per subunit.</text>
</comment>
<evidence type="ECO:0000256" key="3">
    <source>
        <dbReference type="ARBA" id="ARBA00022723"/>
    </source>
</evidence>
<proteinExistence type="inferred from homology"/>
<dbReference type="Pfam" id="PF01725">
    <property type="entry name" value="Ham1p_like"/>
    <property type="match status" value="1"/>
</dbReference>
<dbReference type="FunFam" id="3.90.950.10:FF:000001">
    <property type="entry name" value="dITP/XTP pyrophosphatase"/>
    <property type="match status" value="1"/>
</dbReference>
<comment type="catalytic activity">
    <reaction evidence="9 10">
        <text>XTP + H2O = XMP + diphosphate + H(+)</text>
        <dbReference type="Rhea" id="RHEA:28610"/>
        <dbReference type="ChEBI" id="CHEBI:15377"/>
        <dbReference type="ChEBI" id="CHEBI:15378"/>
        <dbReference type="ChEBI" id="CHEBI:33019"/>
        <dbReference type="ChEBI" id="CHEBI:57464"/>
        <dbReference type="ChEBI" id="CHEBI:61314"/>
        <dbReference type="EC" id="3.6.1.66"/>
    </reaction>
</comment>
<dbReference type="HAMAP" id="MF_01405">
    <property type="entry name" value="Non_canon_purine_NTPase"/>
    <property type="match status" value="1"/>
</dbReference>
<comment type="catalytic activity">
    <reaction evidence="10">
        <text>ITP + H2O = IMP + diphosphate + H(+)</text>
        <dbReference type="Rhea" id="RHEA:29399"/>
        <dbReference type="ChEBI" id="CHEBI:15377"/>
        <dbReference type="ChEBI" id="CHEBI:15378"/>
        <dbReference type="ChEBI" id="CHEBI:33019"/>
        <dbReference type="ChEBI" id="CHEBI:58053"/>
        <dbReference type="ChEBI" id="CHEBI:61402"/>
        <dbReference type="EC" id="3.6.1.66"/>
    </reaction>
</comment>
<dbReference type="InterPro" id="IPR002637">
    <property type="entry name" value="RdgB/HAM1"/>
</dbReference>
<dbReference type="CDD" id="cd00515">
    <property type="entry name" value="HAM1"/>
    <property type="match status" value="1"/>
</dbReference>
<evidence type="ECO:0000313" key="13">
    <source>
        <dbReference type="Proteomes" id="UP000617628"/>
    </source>
</evidence>
<dbReference type="GO" id="GO:0005829">
    <property type="term" value="C:cytosol"/>
    <property type="evidence" value="ECO:0007669"/>
    <property type="project" value="TreeGrafter"/>
</dbReference>
<dbReference type="GO" id="GO:0035870">
    <property type="term" value="F:dITP diphosphatase activity"/>
    <property type="evidence" value="ECO:0007669"/>
    <property type="project" value="UniProtKB-UniRule"/>
</dbReference>
<evidence type="ECO:0000256" key="11">
    <source>
        <dbReference type="RuleBase" id="RU003781"/>
    </source>
</evidence>
<dbReference type="GO" id="GO:0036220">
    <property type="term" value="F:ITP diphosphatase activity"/>
    <property type="evidence" value="ECO:0007669"/>
    <property type="project" value="UniProtKB-UniRule"/>
</dbReference>
<evidence type="ECO:0000256" key="5">
    <source>
        <dbReference type="ARBA" id="ARBA00022801"/>
    </source>
</evidence>
<feature type="binding site" evidence="10">
    <location>
        <begin position="184"/>
        <end position="185"/>
    </location>
    <ligand>
        <name>substrate</name>
    </ligand>
</feature>
<comment type="caution">
    <text evidence="12">The sequence shown here is derived from an EMBL/GenBank/DDBJ whole genome shotgun (WGS) entry which is preliminary data.</text>
</comment>
<evidence type="ECO:0000256" key="7">
    <source>
        <dbReference type="ARBA" id="ARBA00023080"/>
    </source>
</evidence>
<comment type="caution">
    <text evidence="10">Lacks conserved residue(s) required for the propagation of feature annotation.</text>
</comment>
<feature type="binding site" evidence="10">
    <location>
        <begin position="156"/>
        <end position="159"/>
    </location>
    <ligand>
        <name>substrate</name>
    </ligand>
</feature>
<dbReference type="GO" id="GO:0046872">
    <property type="term" value="F:metal ion binding"/>
    <property type="evidence" value="ECO:0007669"/>
    <property type="project" value="UniProtKB-KW"/>
</dbReference>
<evidence type="ECO:0000256" key="10">
    <source>
        <dbReference type="HAMAP-Rule" id="MF_01405"/>
    </source>
</evidence>
<dbReference type="AlphaFoldDB" id="A0A934VMI0"/>
<comment type="catalytic activity">
    <reaction evidence="8 10">
        <text>dITP + H2O = dIMP + diphosphate + H(+)</text>
        <dbReference type="Rhea" id="RHEA:28342"/>
        <dbReference type="ChEBI" id="CHEBI:15377"/>
        <dbReference type="ChEBI" id="CHEBI:15378"/>
        <dbReference type="ChEBI" id="CHEBI:33019"/>
        <dbReference type="ChEBI" id="CHEBI:61194"/>
        <dbReference type="ChEBI" id="CHEBI:61382"/>
        <dbReference type="EC" id="3.6.1.66"/>
    </reaction>
</comment>
<dbReference type="SUPFAM" id="SSF52972">
    <property type="entry name" value="ITPase-like"/>
    <property type="match status" value="1"/>
</dbReference>
<dbReference type="Gene3D" id="3.90.950.10">
    <property type="match status" value="1"/>
</dbReference>
<dbReference type="RefSeq" id="WP_200357084.1">
    <property type="nucleotide sequence ID" value="NZ_JAENIL010000036.1"/>
</dbReference>
<evidence type="ECO:0000256" key="1">
    <source>
        <dbReference type="ARBA" id="ARBA00008023"/>
    </source>
</evidence>
<keyword evidence="7 10" id="KW-0546">Nucleotide metabolism</keyword>
<dbReference type="GO" id="GO:0009117">
    <property type="term" value="P:nucleotide metabolic process"/>
    <property type="evidence" value="ECO:0007669"/>
    <property type="project" value="UniProtKB-KW"/>
</dbReference>
<evidence type="ECO:0000256" key="6">
    <source>
        <dbReference type="ARBA" id="ARBA00022842"/>
    </source>
</evidence>
<keyword evidence="4 10" id="KW-0547">Nucleotide-binding</keyword>
<evidence type="ECO:0000256" key="8">
    <source>
        <dbReference type="ARBA" id="ARBA00051875"/>
    </source>
</evidence>
<comment type="subunit">
    <text evidence="2 10">Homodimer.</text>
</comment>
<comment type="similarity">
    <text evidence="1 10 11">Belongs to the HAM1 NTPase family.</text>
</comment>
<name>A0A934VMI0_9BACT</name>
<dbReference type="GO" id="GO:0017111">
    <property type="term" value="F:ribonucleoside triphosphate phosphatase activity"/>
    <property type="evidence" value="ECO:0007669"/>
    <property type="project" value="InterPro"/>
</dbReference>
<reference evidence="12" key="1">
    <citation type="submission" date="2021-01" db="EMBL/GenBank/DDBJ databases">
        <title>Modified the classification status of verrucomicrobia.</title>
        <authorList>
            <person name="Feng X."/>
        </authorList>
    </citation>
    <scope>NUCLEOTIDE SEQUENCE</scope>
    <source>
        <strain evidence="12">KCTC 13126</strain>
    </source>
</reference>